<evidence type="ECO:0000256" key="2">
    <source>
        <dbReference type="SAM" id="MobiDB-lite"/>
    </source>
</evidence>
<comment type="caution">
    <text evidence="3">The sequence shown here is derived from an EMBL/GenBank/DDBJ whole genome shotgun (WGS) entry which is preliminary data.</text>
</comment>
<accession>A0AAE0FXN9</accession>
<keyword evidence="4" id="KW-1185">Reference proteome</keyword>
<proteinExistence type="predicted"/>
<reference evidence="3 4" key="1">
    <citation type="journal article" date="2015" name="Genome Biol. Evol.">
        <title>Comparative Genomics of a Bacterivorous Green Alga Reveals Evolutionary Causalities and Consequences of Phago-Mixotrophic Mode of Nutrition.</title>
        <authorList>
            <person name="Burns J.A."/>
            <person name="Paasch A."/>
            <person name="Narechania A."/>
            <person name="Kim E."/>
        </authorList>
    </citation>
    <scope>NUCLEOTIDE SEQUENCE [LARGE SCALE GENOMIC DNA]</scope>
    <source>
        <strain evidence="3 4">PLY_AMNH</strain>
    </source>
</reference>
<feature type="compositionally biased region" description="Polar residues" evidence="2">
    <location>
        <begin position="20"/>
        <end position="39"/>
    </location>
</feature>
<gene>
    <name evidence="3" type="ORF">CYMTET_23706</name>
</gene>
<evidence type="ECO:0000313" key="3">
    <source>
        <dbReference type="EMBL" id="KAK3267759.1"/>
    </source>
</evidence>
<name>A0AAE0FXN9_9CHLO</name>
<dbReference type="Proteomes" id="UP001190700">
    <property type="component" value="Unassembled WGS sequence"/>
</dbReference>
<keyword evidence="1" id="KW-0175">Coiled coil</keyword>
<feature type="region of interest" description="Disordered" evidence="2">
    <location>
        <begin position="335"/>
        <end position="376"/>
    </location>
</feature>
<dbReference type="AlphaFoldDB" id="A0AAE0FXN9"/>
<organism evidence="3 4">
    <name type="scientific">Cymbomonas tetramitiformis</name>
    <dbReference type="NCBI Taxonomy" id="36881"/>
    <lineage>
        <taxon>Eukaryota</taxon>
        <taxon>Viridiplantae</taxon>
        <taxon>Chlorophyta</taxon>
        <taxon>Pyramimonadophyceae</taxon>
        <taxon>Pyramimonadales</taxon>
        <taxon>Pyramimonadaceae</taxon>
        <taxon>Cymbomonas</taxon>
    </lineage>
</organism>
<feature type="compositionally biased region" description="Basic and acidic residues" evidence="2">
    <location>
        <begin position="346"/>
        <end position="376"/>
    </location>
</feature>
<evidence type="ECO:0000256" key="1">
    <source>
        <dbReference type="SAM" id="Coils"/>
    </source>
</evidence>
<feature type="region of interest" description="Disordered" evidence="2">
    <location>
        <begin position="20"/>
        <end position="41"/>
    </location>
</feature>
<dbReference type="EMBL" id="LGRX02012220">
    <property type="protein sequence ID" value="KAK3267759.1"/>
    <property type="molecule type" value="Genomic_DNA"/>
</dbReference>
<protein>
    <submittedName>
        <fullName evidence="3">Uncharacterized protein</fullName>
    </submittedName>
</protein>
<evidence type="ECO:0000313" key="4">
    <source>
        <dbReference type="Proteomes" id="UP001190700"/>
    </source>
</evidence>
<sequence length="528" mass="58678">MATALSREEQLRIWQANQYKKQEQKGTTPLTRTIPTSANKENDLVTAGGVAQKCVADRKANLTSNTQSSKKYLRAIDGNTMEESNPDIKRVGEREDVRALVEGQQLEKEGEDSPSSVVPQSPARLVAFKSRLQDFGRRASVRSTAPNSLIPGPPGNGTILEEEFSGSQDAFFSKFTVEEVAAREFEDENFVTDCDRAMESKLQSGRYDYKNREAEFWDLVRLLRRCLRQALLKKESIVKELGDLADVSSQSLEGAKLAIASSDAVRDAARADLAVASAALARTREESVRQVQNHKVELEQLKSLHETQVTKQEGLKHELSTKLEALSSKFETARSEAEGLQQQLEASREETANLMEKERDAQDDARDQRLATESAERQCQDLQSAFAAERKAMQDALRKSADEATFERASRVKASEQAAEQLQASKDAHLQEMHVMETCRLRLQTDLDKSRADSETALKDAQTSLVDLRAQLTSLEMQLGTEKRVVAEQESSLQCLKAKNEAKEAAAIRLGEELQAASTECNGEHRAS</sequence>
<feature type="coiled-coil region" evidence="1">
    <location>
        <begin position="412"/>
        <end position="513"/>
    </location>
</feature>